<keyword evidence="1" id="KW-0521">NADP</keyword>
<keyword evidence="5" id="KW-1185">Reference proteome</keyword>
<dbReference type="GO" id="GO:0004345">
    <property type="term" value="F:glucose-6-phosphate dehydrogenase activity"/>
    <property type="evidence" value="ECO:0007669"/>
    <property type="project" value="InterPro"/>
</dbReference>
<dbReference type="GO" id="GO:0006006">
    <property type="term" value="P:glucose metabolic process"/>
    <property type="evidence" value="ECO:0007669"/>
    <property type="project" value="InterPro"/>
</dbReference>
<dbReference type="InterPro" id="IPR001282">
    <property type="entry name" value="G6P_DH"/>
</dbReference>
<gene>
    <name evidence="4" type="primary">Vigan.02G209000</name>
    <name evidence="4" type="ORF">VIGAN_02209000</name>
</gene>
<dbReference type="GO" id="GO:0009051">
    <property type="term" value="P:pentose-phosphate shunt, oxidative branch"/>
    <property type="evidence" value="ECO:0007669"/>
    <property type="project" value="TreeGrafter"/>
</dbReference>
<dbReference type="Gene3D" id="3.30.360.10">
    <property type="entry name" value="Dihydrodipicolinate Reductase, domain 2"/>
    <property type="match status" value="1"/>
</dbReference>
<dbReference type="PANTHER" id="PTHR23429:SF11">
    <property type="entry name" value="GLUCOSE-6-PHOSPHATE 1-DEHYDROGENASE 2, CHLOROPLASTIC"/>
    <property type="match status" value="1"/>
</dbReference>
<keyword evidence="2" id="KW-0119">Carbohydrate metabolism</keyword>
<dbReference type="EMBL" id="AP015035">
    <property type="protein sequence ID" value="BAT79241.1"/>
    <property type="molecule type" value="Genomic_DNA"/>
</dbReference>
<dbReference type="GO" id="GO:0050661">
    <property type="term" value="F:NADP binding"/>
    <property type="evidence" value="ECO:0007669"/>
    <property type="project" value="InterPro"/>
</dbReference>
<dbReference type="Proteomes" id="UP000291084">
    <property type="component" value="Chromosome 2"/>
</dbReference>
<dbReference type="SUPFAM" id="SSF55347">
    <property type="entry name" value="Glyceraldehyde-3-phosphate dehydrogenase-like, C-terminal domain"/>
    <property type="match status" value="1"/>
</dbReference>
<sequence length="172" mass="19521">MVAMQRMCYWSSHGGFTIAAQQGGDDDVVIYTIETFGATRLGSELRYGYSSGMCRVICTNQNFGVDLDWATNELVIKVQLDEAIYLKINNKVPSLRLKLDRSNLNLHYPSRYLKEILYAYERLLLDAIEGERRLFIHSGMSDVAKTGHVNVPTHKKFNPLNQFNGRGPIDSN</sequence>
<evidence type="ECO:0000259" key="3">
    <source>
        <dbReference type="Pfam" id="PF02781"/>
    </source>
</evidence>
<evidence type="ECO:0000313" key="5">
    <source>
        <dbReference type="Proteomes" id="UP000291084"/>
    </source>
</evidence>
<dbReference type="PANTHER" id="PTHR23429">
    <property type="entry name" value="GLUCOSE-6-PHOSPHATE 1-DEHYDROGENASE G6PD"/>
    <property type="match status" value="1"/>
</dbReference>
<proteinExistence type="predicted"/>
<dbReference type="InterPro" id="IPR022675">
    <property type="entry name" value="G6P_DH_C"/>
</dbReference>
<dbReference type="GO" id="GO:0009570">
    <property type="term" value="C:chloroplast stroma"/>
    <property type="evidence" value="ECO:0007669"/>
    <property type="project" value="TreeGrafter"/>
</dbReference>
<accession>A0A0S3RF37</accession>
<evidence type="ECO:0000256" key="1">
    <source>
        <dbReference type="ARBA" id="ARBA00022857"/>
    </source>
</evidence>
<reference evidence="4 5" key="1">
    <citation type="journal article" date="2015" name="Sci. Rep.">
        <title>The power of single molecule real-time sequencing technology in the de novo assembly of a eukaryotic genome.</title>
        <authorList>
            <person name="Sakai H."/>
            <person name="Naito K."/>
            <person name="Ogiso-Tanaka E."/>
            <person name="Takahashi Y."/>
            <person name="Iseki K."/>
            <person name="Muto C."/>
            <person name="Satou K."/>
            <person name="Teruya K."/>
            <person name="Shiroma A."/>
            <person name="Shimoji M."/>
            <person name="Hirano T."/>
            <person name="Itoh T."/>
            <person name="Kaga A."/>
            <person name="Tomooka N."/>
        </authorList>
    </citation>
    <scope>NUCLEOTIDE SEQUENCE [LARGE SCALE GENOMIC DNA]</scope>
    <source>
        <strain evidence="5">cv. Shumari</strain>
    </source>
</reference>
<dbReference type="AlphaFoldDB" id="A0A0S3RF37"/>
<protein>
    <recommendedName>
        <fullName evidence="3">Glucose-6-phosphate dehydrogenase C-terminal domain-containing protein</fullName>
    </recommendedName>
</protein>
<feature type="domain" description="Glucose-6-phosphate dehydrogenase C-terminal" evidence="3">
    <location>
        <begin position="68"/>
        <end position="138"/>
    </location>
</feature>
<organism evidence="4 5">
    <name type="scientific">Vigna angularis var. angularis</name>
    <dbReference type="NCBI Taxonomy" id="157739"/>
    <lineage>
        <taxon>Eukaryota</taxon>
        <taxon>Viridiplantae</taxon>
        <taxon>Streptophyta</taxon>
        <taxon>Embryophyta</taxon>
        <taxon>Tracheophyta</taxon>
        <taxon>Spermatophyta</taxon>
        <taxon>Magnoliopsida</taxon>
        <taxon>eudicotyledons</taxon>
        <taxon>Gunneridae</taxon>
        <taxon>Pentapetalae</taxon>
        <taxon>rosids</taxon>
        <taxon>fabids</taxon>
        <taxon>Fabales</taxon>
        <taxon>Fabaceae</taxon>
        <taxon>Papilionoideae</taxon>
        <taxon>50 kb inversion clade</taxon>
        <taxon>NPAAA clade</taxon>
        <taxon>indigoferoid/millettioid clade</taxon>
        <taxon>Phaseoleae</taxon>
        <taxon>Vigna</taxon>
    </lineage>
</organism>
<dbReference type="Pfam" id="PF02781">
    <property type="entry name" value="G6PD_C"/>
    <property type="match status" value="1"/>
</dbReference>
<name>A0A0S3RF37_PHAAN</name>
<evidence type="ECO:0000256" key="2">
    <source>
        <dbReference type="ARBA" id="ARBA00023277"/>
    </source>
</evidence>
<evidence type="ECO:0000313" key="4">
    <source>
        <dbReference type="EMBL" id="BAT79241.1"/>
    </source>
</evidence>